<name>A0AAV9IF63_9RHOD</name>
<evidence type="ECO:0000256" key="2">
    <source>
        <dbReference type="SAM" id="MobiDB-lite"/>
    </source>
</evidence>
<comment type="similarity">
    <text evidence="1">Belongs to the 5'-AMP-activated protein kinase beta subunit family.</text>
</comment>
<comment type="caution">
    <text evidence="4">The sequence shown here is derived from an EMBL/GenBank/DDBJ whole genome shotgun (WGS) entry which is preliminary data.</text>
</comment>
<dbReference type="InterPro" id="IPR013783">
    <property type="entry name" value="Ig-like_fold"/>
</dbReference>
<evidence type="ECO:0000259" key="3">
    <source>
        <dbReference type="Pfam" id="PF16561"/>
    </source>
</evidence>
<feature type="compositionally biased region" description="Basic and acidic residues" evidence="2">
    <location>
        <begin position="262"/>
        <end position="271"/>
    </location>
</feature>
<dbReference type="InterPro" id="IPR050827">
    <property type="entry name" value="CRP1_MDG1_kinase"/>
</dbReference>
<sequence>MASSPPPPPPPPQPKGAGLLAKPPPPPPPKGSSSGGASQVSPSPPPPGNQNQARSGATEATNPGNLPAPPPPPPPTTSNSGAKSVAPPPPPPPSTSGATKAQAPPPPPPPATSNSETRNAAPPPPPPPSTSGATKAQAPPPPPPPATSNGGTKNPAPPPPPPPSTTGAAKVQAPPPPPATSNARPPPPPPPNAPTVSPPNTENASTAVAATENSTPQVPQSTSLAQHSHLVSADISSSEIQPVDEGQTKSQKSAMASTNMEVGERKAEESNLQKQRSTVDKANMNPKEPQKAAVPSTTGQRKRQQSSMFSRMKQKKEPTVDLEKEGVRTEFVYADGAQEDVLLSGDWNNWAPIQMYHEGGGIWSVVTLVPPGTHEFKFIVDGEWRHSTRHPTVGIDEESKNNVRVVKGPPNLQPKMEIPTKISEKDLTDDQMGCNCSIQ</sequence>
<accession>A0AAV9IF63</accession>
<dbReference type="InterPro" id="IPR032640">
    <property type="entry name" value="AMPK1_CBM"/>
</dbReference>
<feature type="compositionally biased region" description="Low complexity" evidence="2">
    <location>
        <begin position="31"/>
        <end position="41"/>
    </location>
</feature>
<evidence type="ECO:0000256" key="1">
    <source>
        <dbReference type="ARBA" id="ARBA00010926"/>
    </source>
</evidence>
<feature type="compositionally biased region" description="Polar residues" evidence="2">
    <location>
        <begin position="202"/>
        <end position="226"/>
    </location>
</feature>
<dbReference type="PANTHER" id="PTHR10343">
    <property type="entry name" value="5'-AMP-ACTIVATED PROTEIN KINASE , BETA SUBUNIT"/>
    <property type="match status" value="1"/>
</dbReference>
<dbReference type="InterPro" id="IPR014756">
    <property type="entry name" value="Ig_E-set"/>
</dbReference>
<reference evidence="4 5" key="1">
    <citation type="submission" date="2022-07" db="EMBL/GenBank/DDBJ databases">
        <title>Genome-wide signatures of adaptation to extreme environments.</title>
        <authorList>
            <person name="Cho C.H."/>
            <person name="Yoon H.S."/>
        </authorList>
    </citation>
    <scope>NUCLEOTIDE SEQUENCE [LARGE SCALE GENOMIC DNA]</scope>
    <source>
        <strain evidence="4 5">108.79 E11</strain>
    </source>
</reference>
<feature type="compositionally biased region" description="Pro residues" evidence="2">
    <location>
        <begin position="1"/>
        <end position="14"/>
    </location>
</feature>
<dbReference type="AlphaFoldDB" id="A0AAV9IF63"/>
<dbReference type="Gene3D" id="2.60.40.10">
    <property type="entry name" value="Immunoglobulins"/>
    <property type="match status" value="1"/>
</dbReference>
<feature type="compositionally biased region" description="Polar residues" evidence="2">
    <location>
        <begin position="248"/>
        <end position="260"/>
    </location>
</feature>
<dbReference type="CDD" id="cd02859">
    <property type="entry name" value="E_set_AMPKbeta_like_N"/>
    <property type="match status" value="1"/>
</dbReference>
<dbReference type="Pfam" id="PF16561">
    <property type="entry name" value="AMPK1_CBM"/>
    <property type="match status" value="1"/>
</dbReference>
<evidence type="ECO:0000313" key="5">
    <source>
        <dbReference type="Proteomes" id="UP001300502"/>
    </source>
</evidence>
<protein>
    <recommendedName>
        <fullName evidence="3">AMP-activated protein kinase glycogen-binding domain-containing protein</fullName>
    </recommendedName>
</protein>
<dbReference type="PANTHER" id="PTHR10343:SF84">
    <property type="entry name" value="5'-AMP-ACTIVATED PROTEIN KINASE SUBUNIT BETA-1"/>
    <property type="match status" value="1"/>
</dbReference>
<feature type="region of interest" description="Disordered" evidence="2">
    <location>
        <begin position="1"/>
        <end position="322"/>
    </location>
</feature>
<gene>
    <name evidence="4" type="ORF">GAYE_SCF18G3888</name>
</gene>
<dbReference type="Proteomes" id="UP001300502">
    <property type="component" value="Unassembled WGS sequence"/>
</dbReference>
<dbReference type="SUPFAM" id="SSF81296">
    <property type="entry name" value="E set domains"/>
    <property type="match status" value="1"/>
</dbReference>
<feature type="domain" description="AMP-activated protein kinase glycogen-binding" evidence="3">
    <location>
        <begin position="328"/>
        <end position="407"/>
    </location>
</feature>
<feature type="compositionally biased region" description="Polar residues" evidence="2">
    <location>
        <begin position="49"/>
        <end position="59"/>
    </location>
</feature>
<feature type="compositionally biased region" description="Pro residues" evidence="2">
    <location>
        <begin position="66"/>
        <end position="76"/>
    </location>
</feature>
<keyword evidence="5" id="KW-1185">Reference proteome</keyword>
<feature type="compositionally biased region" description="Pro residues" evidence="2">
    <location>
        <begin position="155"/>
        <end position="164"/>
    </location>
</feature>
<feature type="compositionally biased region" description="Pro residues" evidence="2">
    <location>
        <begin position="173"/>
        <end position="197"/>
    </location>
</feature>
<proteinExistence type="inferred from homology"/>
<evidence type="ECO:0000313" key="4">
    <source>
        <dbReference type="EMBL" id="KAK4525979.1"/>
    </source>
</evidence>
<dbReference type="EMBL" id="JANCYU010000035">
    <property type="protein sequence ID" value="KAK4525979.1"/>
    <property type="molecule type" value="Genomic_DNA"/>
</dbReference>
<feature type="compositionally biased region" description="Polar residues" evidence="2">
    <location>
        <begin position="295"/>
        <end position="309"/>
    </location>
</feature>
<organism evidence="4 5">
    <name type="scientific">Galdieria yellowstonensis</name>
    <dbReference type="NCBI Taxonomy" id="3028027"/>
    <lineage>
        <taxon>Eukaryota</taxon>
        <taxon>Rhodophyta</taxon>
        <taxon>Bangiophyceae</taxon>
        <taxon>Galdieriales</taxon>
        <taxon>Galdieriaceae</taxon>
        <taxon>Galdieria</taxon>
    </lineage>
</organism>